<dbReference type="Proteomes" id="UP001320706">
    <property type="component" value="Unassembled WGS sequence"/>
</dbReference>
<dbReference type="EMBL" id="JAMKPW020000008">
    <property type="protein sequence ID" value="KAK8215332.1"/>
    <property type="molecule type" value="Genomic_DNA"/>
</dbReference>
<accession>A0ACC3SIZ6</accession>
<name>A0ACC3SIZ6_9PEZI</name>
<evidence type="ECO:0000313" key="2">
    <source>
        <dbReference type="Proteomes" id="UP001320706"/>
    </source>
</evidence>
<evidence type="ECO:0000313" key="1">
    <source>
        <dbReference type="EMBL" id="KAK8215332.1"/>
    </source>
</evidence>
<gene>
    <name evidence="1" type="ORF">M8818_001953</name>
</gene>
<sequence>MSMRSIWRPIARSATSARLSRHIVPRSPARATSPRGVSAFFSTAGQRMLKDQPDPDLNNDEFQAYLDGNAAWAQSVTDKDPNFFTESAKAQYPTVLWIGCGDSRVPETTLLGLKPGDVFVHRNIANILHPSDLSSLSVIEFSVKYVGVKHVIVCGHTQCGGLIASMKNDRVGLIDSWLTPVRALRCKHADELDSLDTMDAKTKRLAELNVQNSLEVLKTNPIIIDAMRDRGLQIHGVVYNLATGKLEPLETGESQEDFKKRIAAFETK</sequence>
<proteinExistence type="predicted"/>
<keyword evidence="2" id="KW-1185">Reference proteome</keyword>
<comment type="caution">
    <text evidence="1">The sequence shown here is derived from an EMBL/GenBank/DDBJ whole genome shotgun (WGS) entry which is preliminary data.</text>
</comment>
<organism evidence="1 2">
    <name type="scientific">Zalaria obscura</name>
    <dbReference type="NCBI Taxonomy" id="2024903"/>
    <lineage>
        <taxon>Eukaryota</taxon>
        <taxon>Fungi</taxon>
        <taxon>Dikarya</taxon>
        <taxon>Ascomycota</taxon>
        <taxon>Pezizomycotina</taxon>
        <taxon>Dothideomycetes</taxon>
        <taxon>Dothideomycetidae</taxon>
        <taxon>Dothideales</taxon>
        <taxon>Zalariaceae</taxon>
        <taxon>Zalaria</taxon>
    </lineage>
</organism>
<reference evidence="1" key="1">
    <citation type="submission" date="2024-02" db="EMBL/GenBank/DDBJ databases">
        <title>Metagenome Assembled Genome of Zalaria obscura JY119.</title>
        <authorList>
            <person name="Vighnesh L."/>
            <person name="Jagadeeshwari U."/>
            <person name="Venkata Ramana C."/>
            <person name="Sasikala C."/>
        </authorList>
    </citation>
    <scope>NUCLEOTIDE SEQUENCE</scope>
    <source>
        <strain evidence="1">JY119</strain>
    </source>
</reference>
<protein>
    <submittedName>
        <fullName evidence="1">Uncharacterized protein</fullName>
    </submittedName>
</protein>